<reference evidence="18" key="1">
    <citation type="submission" date="2021-04" db="EMBL/GenBank/DDBJ databases">
        <authorList>
            <person name="Postec A."/>
        </authorList>
    </citation>
    <scope>NUCLEOTIDE SEQUENCE</scope>
    <source>
        <strain evidence="18">F1F22</strain>
    </source>
</reference>
<keyword evidence="19" id="KW-1185">Reference proteome</keyword>
<evidence type="ECO:0000256" key="1">
    <source>
        <dbReference type="ARBA" id="ARBA00003314"/>
    </source>
</evidence>
<dbReference type="EMBL" id="CP073355">
    <property type="protein sequence ID" value="URA10921.1"/>
    <property type="molecule type" value="Genomic_DNA"/>
</dbReference>
<accession>A0AAX3BHM4</accession>
<dbReference type="EC" id="6.1.1.10" evidence="16"/>
<comment type="subunit">
    <text evidence="4 16">Homodimer.</text>
</comment>
<dbReference type="InterPro" id="IPR012340">
    <property type="entry name" value="NA-bd_OB-fold"/>
</dbReference>
<dbReference type="InterPro" id="IPR001412">
    <property type="entry name" value="aa-tRNA-synth_I_CS"/>
</dbReference>
<feature type="binding site" evidence="16">
    <location>
        <position position="337"/>
    </location>
    <ligand>
        <name>ATP</name>
        <dbReference type="ChEBI" id="CHEBI:30616"/>
    </ligand>
</feature>
<organism evidence="18 19">
    <name type="scientific">Thermospira aquatica</name>
    <dbReference type="NCBI Taxonomy" id="2828656"/>
    <lineage>
        <taxon>Bacteria</taxon>
        <taxon>Pseudomonadati</taxon>
        <taxon>Spirochaetota</taxon>
        <taxon>Spirochaetia</taxon>
        <taxon>Brevinematales</taxon>
        <taxon>Thermospiraceae</taxon>
        <taxon>Thermospira</taxon>
    </lineage>
</organism>
<dbReference type="GO" id="GO:0005829">
    <property type="term" value="C:cytosol"/>
    <property type="evidence" value="ECO:0007669"/>
    <property type="project" value="TreeGrafter"/>
</dbReference>
<dbReference type="Gene3D" id="2.40.50.140">
    <property type="entry name" value="Nucleic acid-binding proteins"/>
    <property type="match status" value="1"/>
</dbReference>
<dbReference type="InterPro" id="IPR009080">
    <property type="entry name" value="tRNAsynth_Ia_anticodon-bd"/>
</dbReference>
<feature type="domain" description="TRNA-binding" evidence="17">
    <location>
        <begin position="579"/>
        <end position="681"/>
    </location>
</feature>
<evidence type="ECO:0000256" key="8">
    <source>
        <dbReference type="ARBA" id="ARBA00022723"/>
    </source>
</evidence>
<dbReference type="InterPro" id="IPR015413">
    <property type="entry name" value="Methionyl/Leucyl_tRNA_Synth"/>
</dbReference>
<dbReference type="GO" id="GO:0006431">
    <property type="term" value="P:methionyl-tRNA aminoacylation"/>
    <property type="evidence" value="ECO:0007669"/>
    <property type="project" value="UniProtKB-UniRule"/>
</dbReference>
<evidence type="ECO:0000256" key="12">
    <source>
        <dbReference type="ARBA" id="ARBA00022884"/>
    </source>
</evidence>
<proteinExistence type="inferred from homology"/>
<gene>
    <name evidence="16 18" type="primary">metG</name>
    <name evidence="18" type="ORF">KDW03_03720</name>
</gene>
<dbReference type="SUPFAM" id="SSF47323">
    <property type="entry name" value="Anticodon-binding domain of a subclass of class I aminoacyl-tRNA synthetases"/>
    <property type="match status" value="1"/>
</dbReference>
<evidence type="ECO:0000256" key="5">
    <source>
        <dbReference type="ARBA" id="ARBA00022490"/>
    </source>
</evidence>
<evidence type="ECO:0000256" key="14">
    <source>
        <dbReference type="ARBA" id="ARBA00023146"/>
    </source>
</evidence>
<dbReference type="InterPro" id="IPR014758">
    <property type="entry name" value="Met-tRNA_synth"/>
</dbReference>
<dbReference type="AlphaFoldDB" id="A0AAX3BHM4"/>
<dbReference type="HAMAP" id="MF_00098">
    <property type="entry name" value="Met_tRNA_synth_type1"/>
    <property type="match status" value="1"/>
</dbReference>
<sequence length="681" mass="79089">MARYLVTSALPYANGPIHLGHLAGAYLPADIYVRYLKLNGDDVVYVCGTDEHGVPITLRAEQEGVSPADIVARYHKNIKESFAGMRIDFDNFSGTSRPHHYRLSQQFFLDLYHNGYIKKHTEKQFYDEEKKRFLADRYIEGTCPHCGYERARGDQCDKCGKLLNPDQLINPRSVLSNTTPVQKETEHWYLDLAAFSERLEKWISSKTNWKDNVRNFVLGWIQKEGLRERAITRDLDWGVPVPLEEAKDKVLYVWFDAPIGYISSTIEWAERIGKPEEWKKYWLSPDTRLVHFIGKDNIPFHAIIWPAMIMGQNTPYVLPYDIPANEYLTLEGDKFSTSMNWAVWVDEYLENFPPDPLRYYLAANAPENKDADFAWKAFQERNNEELANILGNFINRTLTFVKNYAGNEISAVTWNKEDEIFWQEVKEKTISYANLLSRFQVREATKTMMDIARLGNRYYDEQKPWVLRKENPKRLSQVLSVCVHLCRLLSVVMYPIMPDSAKKLWNMLGESRDILQERWETLADYRIPARKLGEPEILFVKYDDALIQKQIDRLIQKSKKAKEKIMDEQNEQTLVTIDDFKKFDLRVAEIVEVIDMPKSNKLYKLKVRVGDQEKQILAGIKQHYTPEQLQGKKIIIINNLQPAKLMGEVSEGMLLAASDEGKTKVIFLTPEKDIESGAKIS</sequence>
<comment type="function">
    <text evidence="1 16">Is required not only for elongation of protein synthesis but also for the initiation of all mRNA translation through initiator tRNA(fMet) aminoacylation.</text>
</comment>
<evidence type="ECO:0000256" key="7">
    <source>
        <dbReference type="ARBA" id="ARBA00022598"/>
    </source>
</evidence>
<dbReference type="InterPro" id="IPR004495">
    <property type="entry name" value="Met-tRNA-synth_bsu_C"/>
</dbReference>
<dbReference type="CDD" id="cd02800">
    <property type="entry name" value="tRNA_bind_EcMetRS_like"/>
    <property type="match status" value="1"/>
</dbReference>
<keyword evidence="13 16" id="KW-0648">Protein biosynthesis</keyword>
<evidence type="ECO:0000259" key="17">
    <source>
        <dbReference type="PROSITE" id="PS50886"/>
    </source>
</evidence>
<dbReference type="Pfam" id="PF09334">
    <property type="entry name" value="tRNA-synt_1g"/>
    <property type="match status" value="1"/>
</dbReference>
<dbReference type="FunFam" id="2.40.50.140:FF:000042">
    <property type="entry name" value="Methionine--tRNA ligase"/>
    <property type="match status" value="1"/>
</dbReference>
<comment type="similarity">
    <text evidence="3 16">Belongs to the class-I aminoacyl-tRNA synthetase family. MetG type 1 subfamily.</text>
</comment>
<feature type="short sequence motif" description="'HIGH' region" evidence="16">
    <location>
        <begin position="11"/>
        <end position="21"/>
    </location>
</feature>
<feature type="binding site" evidence="16">
    <location>
        <position position="146"/>
    </location>
    <ligand>
        <name>Zn(2+)</name>
        <dbReference type="ChEBI" id="CHEBI:29105"/>
    </ligand>
</feature>
<evidence type="ECO:0000256" key="2">
    <source>
        <dbReference type="ARBA" id="ARBA00004496"/>
    </source>
</evidence>
<keyword evidence="6 16" id="KW-0820">tRNA-binding</keyword>
<dbReference type="Gene3D" id="3.40.50.620">
    <property type="entry name" value="HUPs"/>
    <property type="match status" value="1"/>
</dbReference>
<keyword evidence="11 16" id="KW-0067">ATP-binding</keyword>
<dbReference type="PANTHER" id="PTHR45765">
    <property type="entry name" value="METHIONINE--TRNA LIGASE"/>
    <property type="match status" value="1"/>
</dbReference>
<keyword evidence="9 16" id="KW-0547">Nucleotide-binding</keyword>
<dbReference type="InterPro" id="IPR023458">
    <property type="entry name" value="Met-tRNA_ligase_1"/>
</dbReference>
<dbReference type="InterPro" id="IPR014729">
    <property type="entry name" value="Rossmann-like_a/b/a_fold"/>
</dbReference>
<dbReference type="SUPFAM" id="SSF57770">
    <property type="entry name" value="Methionyl-tRNA synthetase (MetRS), Zn-domain"/>
    <property type="match status" value="1"/>
</dbReference>
<feature type="binding site" evidence="16">
    <location>
        <position position="143"/>
    </location>
    <ligand>
        <name>Zn(2+)</name>
        <dbReference type="ChEBI" id="CHEBI:29105"/>
    </ligand>
</feature>
<feature type="binding site" evidence="16">
    <location>
        <position position="156"/>
    </location>
    <ligand>
        <name>Zn(2+)</name>
        <dbReference type="ChEBI" id="CHEBI:29105"/>
    </ligand>
</feature>
<dbReference type="NCBIfam" id="TIGR00399">
    <property type="entry name" value="metG_C_term"/>
    <property type="match status" value="1"/>
</dbReference>
<dbReference type="InterPro" id="IPR041872">
    <property type="entry name" value="Anticodon_Met"/>
</dbReference>
<dbReference type="CDD" id="cd00814">
    <property type="entry name" value="MetRS_core"/>
    <property type="match status" value="1"/>
</dbReference>
<evidence type="ECO:0000313" key="18">
    <source>
        <dbReference type="EMBL" id="URA10921.1"/>
    </source>
</evidence>
<dbReference type="GO" id="GO:0005524">
    <property type="term" value="F:ATP binding"/>
    <property type="evidence" value="ECO:0007669"/>
    <property type="project" value="UniProtKB-UniRule"/>
</dbReference>
<keyword evidence="14 16" id="KW-0030">Aminoacyl-tRNA synthetase</keyword>
<dbReference type="SUPFAM" id="SSF52374">
    <property type="entry name" value="Nucleotidylyl transferase"/>
    <property type="match status" value="1"/>
</dbReference>
<feature type="short sequence motif" description="'KMSKS' region" evidence="16">
    <location>
        <begin position="334"/>
        <end position="338"/>
    </location>
</feature>
<dbReference type="GO" id="GO:0000049">
    <property type="term" value="F:tRNA binding"/>
    <property type="evidence" value="ECO:0007669"/>
    <property type="project" value="UniProtKB-UniRule"/>
</dbReference>
<dbReference type="CDD" id="cd07957">
    <property type="entry name" value="Anticodon_Ia_Met"/>
    <property type="match status" value="1"/>
</dbReference>
<dbReference type="Pfam" id="PF01588">
    <property type="entry name" value="tRNA_bind"/>
    <property type="match status" value="1"/>
</dbReference>
<keyword evidence="12 16" id="KW-0694">RNA-binding</keyword>
<keyword evidence="8 16" id="KW-0479">Metal-binding</keyword>
<dbReference type="InterPro" id="IPR002547">
    <property type="entry name" value="tRNA-bd_dom"/>
</dbReference>
<dbReference type="InterPro" id="IPR033911">
    <property type="entry name" value="MetRS_core"/>
</dbReference>
<keyword evidence="10 16" id="KW-0862">Zinc</keyword>
<name>A0AAX3BHM4_9SPIR</name>
<keyword evidence="5 16" id="KW-0963">Cytoplasm</keyword>
<dbReference type="Proteomes" id="UP001056539">
    <property type="component" value="Chromosome"/>
</dbReference>
<evidence type="ECO:0000256" key="15">
    <source>
        <dbReference type="ARBA" id="ARBA00047364"/>
    </source>
</evidence>
<evidence type="ECO:0000256" key="6">
    <source>
        <dbReference type="ARBA" id="ARBA00022555"/>
    </source>
</evidence>
<dbReference type="PROSITE" id="PS50886">
    <property type="entry name" value="TRBD"/>
    <property type="match status" value="1"/>
</dbReference>
<evidence type="ECO:0000256" key="4">
    <source>
        <dbReference type="ARBA" id="ARBA00011738"/>
    </source>
</evidence>
<comment type="cofactor">
    <cofactor evidence="16">
        <name>Zn(2+)</name>
        <dbReference type="ChEBI" id="CHEBI:29105"/>
    </cofactor>
    <text evidence="16">Binds 1 zinc ion per subunit.</text>
</comment>
<dbReference type="KEGG" id="taqu:KDW03_03720"/>
<dbReference type="Gene3D" id="2.20.28.20">
    <property type="entry name" value="Methionyl-tRNA synthetase, Zn-domain"/>
    <property type="match status" value="1"/>
</dbReference>
<dbReference type="Gene3D" id="1.10.730.10">
    <property type="entry name" value="Isoleucyl-tRNA Synthetase, Domain 1"/>
    <property type="match status" value="1"/>
</dbReference>
<dbReference type="PRINTS" id="PR01041">
    <property type="entry name" value="TRNASYNTHMET"/>
</dbReference>
<protein>
    <recommendedName>
        <fullName evidence="16">Methionine--tRNA ligase</fullName>
        <ecNumber evidence="16">6.1.1.10</ecNumber>
    </recommendedName>
    <alternativeName>
        <fullName evidence="16">Methionyl-tRNA synthetase</fullName>
        <shortName evidence="16">MetRS</shortName>
    </alternativeName>
</protein>
<dbReference type="Pfam" id="PF19303">
    <property type="entry name" value="Anticodon_3"/>
    <property type="match status" value="1"/>
</dbReference>
<reference evidence="18" key="2">
    <citation type="submission" date="2022-06" db="EMBL/GenBank/DDBJ databases">
        <title>Thermospira aquatica gen. nov., sp. nov.</title>
        <authorList>
            <person name="Ben Ali Gam Z."/>
            <person name="Labat M."/>
        </authorList>
    </citation>
    <scope>NUCLEOTIDE SEQUENCE</scope>
    <source>
        <strain evidence="18">F1F22</strain>
    </source>
</reference>
<evidence type="ECO:0000256" key="10">
    <source>
        <dbReference type="ARBA" id="ARBA00022833"/>
    </source>
</evidence>
<evidence type="ECO:0000256" key="11">
    <source>
        <dbReference type="ARBA" id="ARBA00022840"/>
    </source>
</evidence>
<comment type="catalytic activity">
    <reaction evidence="15 16">
        <text>tRNA(Met) + L-methionine + ATP = L-methionyl-tRNA(Met) + AMP + diphosphate</text>
        <dbReference type="Rhea" id="RHEA:13481"/>
        <dbReference type="Rhea" id="RHEA-COMP:9667"/>
        <dbReference type="Rhea" id="RHEA-COMP:9698"/>
        <dbReference type="ChEBI" id="CHEBI:30616"/>
        <dbReference type="ChEBI" id="CHEBI:33019"/>
        <dbReference type="ChEBI" id="CHEBI:57844"/>
        <dbReference type="ChEBI" id="CHEBI:78442"/>
        <dbReference type="ChEBI" id="CHEBI:78530"/>
        <dbReference type="ChEBI" id="CHEBI:456215"/>
        <dbReference type="EC" id="6.1.1.10"/>
    </reaction>
</comment>
<evidence type="ECO:0000256" key="16">
    <source>
        <dbReference type="HAMAP-Rule" id="MF_00098"/>
    </source>
</evidence>
<evidence type="ECO:0000313" key="19">
    <source>
        <dbReference type="Proteomes" id="UP001056539"/>
    </source>
</evidence>
<dbReference type="InterPro" id="IPR029038">
    <property type="entry name" value="MetRS_Zn"/>
</dbReference>
<evidence type="ECO:0000256" key="13">
    <source>
        <dbReference type="ARBA" id="ARBA00022917"/>
    </source>
</evidence>
<dbReference type="GO" id="GO:0046872">
    <property type="term" value="F:metal ion binding"/>
    <property type="evidence" value="ECO:0007669"/>
    <property type="project" value="UniProtKB-KW"/>
</dbReference>
<dbReference type="NCBIfam" id="NF001100">
    <property type="entry name" value="PRK00133.1"/>
    <property type="match status" value="1"/>
</dbReference>
<dbReference type="PANTHER" id="PTHR45765:SF1">
    <property type="entry name" value="METHIONINE--TRNA LIGASE, CYTOPLASMIC"/>
    <property type="match status" value="1"/>
</dbReference>
<dbReference type="GO" id="GO:0004825">
    <property type="term" value="F:methionine-tRNA ligase activity"/>
    <property type="evidence" value="ECO:0007669"/>
    <property type="project" value="UniProtKB-UniRule"/>
</dbReference>
<dbReference type="SUPFAM" id="SSF50249">
    <property type="entry name" value="Nucleic acid-binding proteins"/>
    <property type="match status" value="1"/>
</dbReference>
<evidence type="ECO:0000256" key="9">
    <source>
        <dbReference type="ARBA" id="ARBA00022741"/>
    </source>
</evidence>
<feature type="binding site" evidence="16">
    <location>
        <position position="159"/>
    </location>
    <ligand>
        <name>Zn(2+)</name>
        <dbReference type="ChEBI" id="CHEBI:29105"/>
    </ligand>
</feature>
<comment type="subcellular location">
    <subcellularLocation>
        <location evidence="2 16">Cytoplasm</location>
    </subcellularLocation>
</comment>
<dbReference type="PROSITE" id="PS00178">
    <property type="entry name" value="AA_TRNA_LIGASE_I"/>
    <property type="match status" value="1"/>
</dbReference>
<evidence type="ECO:0000256" key="3">
    <source>
        <dbReference type="ARBA" id="ARBA00008258"/>
    </source>
</evidence>
<dbReference type="FunFam" id="2.20.28.20:FF:000001">
    <property type="entry name" value="Methionine--tRNA ligase"/>
    <property type="match status" value="1"/>
</dbReference>
<keyword evidence="7 16" id="KW-0436">Ligase</keyword>
<dbReference type="NCBIfam" id="TIGR00398">
    <property type="entry name" value="metG"/>
    <property type="match status" value="1"/>
</dbReference>
<dbReference type="RefSeq" id="WP_271436053.1">
    <property type="nucleotide sequence ID" value="NZ_CP073355.1"/>
</dbReference>